<feature type="region of interest" description="Disordered" evidence="1">
    <location>
        <begin position="1"/>
        <end position="43"/>
    </location>
</feature>
<dbReference type="STRING" id="582515.KR51_00003550"/>
<keyword evidence="3" id="KW-1185">Reference proteome</keyword>
<feature type="compositionally biased region" description="Basic and acidic residues" evidence="1">
    <location>
        <begin position="27"/>
        <end position="38"/>
    </location>
</feature>
<evidence type="ECO:0000313" key="3">
    <source>
        <dbReference type="Proteomes" id="UP000016960"/>
    </source>
</evidence>
<comment type="caution">
    <text evidence="2">The sequence shown here is derived from an EMBL/GenBank/DDBJ whole genome shotgun (WGS) entry which is preliminary data.</text>
</comment>
<evidence type="ECO:0000256" key="1">
    <source>
        <dbReference type="SAM" id="MobiDB-lite"/>
    </source>
</evidence>
<proteinExistence type="predicted"/>
<dbReference type="EMBL" id="ASSJ01000004">
    <property type="protein sequence ID" value="ERN43039.1"/>
    <property type="molecule type" value="Genomic_DNA"/>
</dbReference>
<reference evidence="2 3" key="1">
    <citation type="submission" date="2013-05" db="EMBL/GenBank/DDBJ databases">
        <title>Draft genome sequence of Rubidibacter lacunae KORDI 51-2.</title>
        <authorList>
            <person name="Choi D.H."/>
            <person name="Noh J.H."/>
            <person name="Kwon K.-K."/>
            <person name="Lee J.-H."/>
            <person name="Ryu J.-Y."/>
        </authorList>
    </citation>
    <scope>NUCLEOTIDE SEQUENCE [LARGE SCALE GENOMIC DNA]</scope>
    <source>
        <strain evidence="2 3">KORDI 51-2</strain>
    </source>
</reference>
<gene>
    <name evidence="2" type="ORF">KR51_00003550</name>
</gene>
<dbReference type="InParanoid" id="U5DQZ2"/>
<sequence length="173" mass="19909">MSSPTAIACPRSQSRKSSRAEAQPANFRKENSNWEGRRTNSSPARCKSPLMLLDLVRMEHASNSKFRRNTEEVNLQGLPLQSVRCLEQSRHQQDSVVTHPIACPRSQSANSSLASSSTTFKLRIEDFNSKREREMLHQPRVNSLLIILYLSRIWYASNSKFRRNTDKVNYQRS</sequence>
<name>U5DQZ2_9CHRO</name>
<organism evidence="2 3">
    <name type="scientific">Rubidibacter lacunae KORDI 51-2</name>
    <dbReference type="NCBI Taxonomy" id="582515"/>
    <lineage>
        <taxon>Bacteria</taxon>
        <taxon>Bacillati</taxon>
        <taxon>Cyanobacteriota</taxon>
        <taxon>Cyanophyceae</taxon>
        <taxon>Oscillatoriophycideae</taxon>
        <taxon>Chroococcales</taxon>
        <taxon>Aphanothecaceae</taxon>
        <taxon>Rubidibacter</taxon>
    </lineage>
</organism>
<accession>U5DQZ2</accession>
<dbReference type="Proteomes" id="UP000016960">
    <property type="component" value="Unassembled WGS sequence"/>
</dbReference>
<protein>
    <submittedName>
        <fullName evidence="2">Uncharacterized protein</fullName>
    </submittedName>
</protein>
<evidence type="ECO:0000313" key="2">
    <source>
        <dbReference type="EMBL" id="ERN43039.1"/>
    </source>
</evidence>
<dbReference type="AlphaFoldDB" id="U5DQZ2"/>